<dbReference type="Pfam" id="PF04773">
    <property type="entry name" value="FecR"/>
    <property type="match status" value="1"/>
</dbReference>
<name>A0A4R6QNF0_9BURK</name>
<dbReference type="InParanoid" id="A0A4R6QNF0"/>
<dbReference type="EMBL" id="SNXS01000002">
    <property type="protein sequence ID" value="TDP72360.1"/>
    <property type="molecule type" value="Genomic_DNA"/>
</dbReference>
<protein>
    <submittedName>
        <fullName evidence="2">FecR family protein</fullName>
    </submittedName>
</protein>
<evidence type="ECO:0000259" key="1">
    <source>
        <dbReference type="Pfam" id="PF04773"/>
    </source>
</evidence>
<dbReference type="PANTHER" id="PTHR38731">
    <property type="entry name" value="LIPL45-RELATED LIPOPROTEIN-RELATED"/>
    <property type="match status" value="1"/>
</dbReference>
<evidence type="ECO:0000313" key="2">
    <source>
        <dbReference type="EMBL" id="TDP72360.1"/>
    </source>
</evidence>
<comment type="caution">
    <text evidence="2">The sequence shown here is derived from an EMBL/GenBank/DDBJ whole genome shotgun (WGS) entry which is preliminary data.</text>
</comment>
<reference evidence="2 3" key="1">
    <citation type="submission" date="2019-03" db="EMBL/GenBank/DDBJ databases">
        <title>Genomic Encyclopedia of Type Strains, Phase IV (KMG-IV): sequencing the most valuable type-strain genomes for metagenomic binning, comparative biology and taxonomic classification.</title>
        <authorList>
            <person name="Goeker M."/>
        </authorList>
    </citation>
    <scope>NUCLEOTIDE SEQUENCE [LARGE SCALE GENOMIC DNA]</scope>
    <source>
        <strain evidence="2 3">DSM 16998</strain>
    </source>
</reference>
<gene>
    <name evidence="2" type="ORF">DES47_102105</name>
</gene>
<dbReference type="Proteomes" id="UP000295361">
    <property type="component" value="Unassembled WGS sequence"/>
</dbReference>
<sequence length="140" mass="14666">MTALLSSLAVQAADPIGRVKRVSGSVWVDRAGQSLAVLPGMALQVGDRLRTGADGMAGVTLADDSLLTAGHNSQLLINDFQFNTTTHEGGMLATLSRGSLHVVTGLIAKKTPEKVNFRTPSVVLGVRGTEFVVDVPEGRE</sequence>
<proteinExistence type="predicted"/>
<dbReference type="AlphaFoldDB" id="A0A4R6QNF0"/>
<evidence type="ECO:0000313" key="3">
    <source>
        <dbReference type="Proteomes" id="UP000295361"/>
    </source>
</evidence>
<feature type="domain" description="FecR protein" evidence="1">
    <location>
        <begin position="47"/>
        <end position="134"/>
    </location>
</feature>
<dbReference type="InterPro" id="IPR006860">
    <property type="entry name" value="FecR"/>
</dbReference>
<keyword evidence="3" id="KW-1185">Reference proteome</keyword>
<organism evidence="2 3">
    <name type="scientific">Roseateles toxinivorans</name>
    <dbReference type="NCBI Taxonomy" id="270368"/>
    <lineage>
        <taxon>Bacteria</taxon>
        <taxon>Pseudomonadati</taxon>
        <taxon>Pseudomonadota</taxon>
        <taxon>Betaproteobacteria</taxon>
        <taxon>Burkholderiales</taxon>
        <taxon>Sphaerotilaceae</taxon>
        <taxon>Roseateles</taxon>
    </lineage>
</organism>
<accession>A0A4R6QNF0</accession>